<name>A0A1V6R8L4_9EURO</name>
<sequence length="604" mass="68710">MAGGDNPETEHQEDVEHEEEVEHEAHVEHEEEQVEEQQEAASDKEVKDSTEPREKTANESRTVRTTIPKYWHPDLPDRPTVGFGNRDVDCYRNVTFHLILNVPVFYNWLIWYKEHHAPKGHICNLGSSDEGDPMKCLVCELAEIAQGYWSGKIGSWMDNFVSLGDTLLHSWKPGGTSVEQDPAEYLEVLYNTIRDRTKLMMQGDLKDIFEVKIIEVTRCDGKSPCEPAYNPRNQLLMMISLSGEEGDVLPEKPTLSDIIQRHFDHEDDYDACTTCGGMRTSKEQIGSFPELLLVQLNRADTKGKKIRTHVYLSEELDIETRFIDERWGNKRKIIQYKLTSVILHSGDPTHGHYCIGVKGKGDKWYLLNDEHKIQKWQPEGPGSDPIHLSTCYIFAYRRLPTGDEVPTPDYDAMQIDSGSVFDKNLFPGFDFDSGSLKPVSELDPNAWGNAKELGKFLNMMIPKVVDVYIARSENARHKEFKGWIDEWEKKKGVKGVETSAIGPDIADIVNWTKERGRLEITLTGDGGKGSKLLDLEVQGMHYNRLKGKKRAREEDEGDKEKEKGKGKGKGMFSNLKKKVRDKAKEFENGNGKAKKTKNGKKAKN</sequence>
<keyword evidence="4" id="KW-1185">Reference proteome</keyword>
<comment type="caution">
    <text evidence="3">The sequence shown here is derived from an EMBL/GenBank/DDBJ whole genome shotgun (WGS) entry which is preliminary data.</text>
</comment>
<dbReference type="CDD" id="cd02257">
    <property type="entry name" value="Peptidase_C19"/>
    <property type="match status" value="1"/>
</dbReference>
<gene>
    <name evidence="3" type="ORF">PENVUL_c076G05440</name>
</gene>
<dbReference type="InterPro" id="IPR028889">
    <property type="entry name" value="USP"/>
</dbReference>
<dbReference type="Gene3D" id="3.90.70.10">
    <property type="entry name" value="Cysteine proteinases"/>
    <property type="match status" value="1"/>
</dbReference>
<proteinExistence type="predicted"/>
<dbReference type="PROSITE" id="PS50235">
    <property type="entry name" value="USP_3"/>
    <property type="match status" value="1"/>
</dbReference>
<evidence type="ECO:0000259" key="2">
    <source>
        <dbReference type="PROSITE" id="PS50235"/>
    </source>
</evidence>
<dbReference type="AlphaFoldDB" id="A0A1V6R8L4"/>
<feature type="region of interest" description="Disordered" evidence="1">
    <location>
        <begin position="543"/>
        <end position="604"/>
    </location>
</feature>
<feature type="domain" description="USP" evidence="2">
    <location>
        <begin position="81"/>
        <end position="399"/>
    </location>
</feature>
<reference evidence="4" key="1">
    <citation type="journal article" date="2017" name="Nat. Microbiol.">
        <title>Global analysis of biosynthetic gene clusters reveals vast potential of secondary metabolite production in Penicillium species.</title>
        <authorList>
            <person name="Nielsen J.C."/>
            <person name="Grijseels S."/>
            <person name="Prigent S."/>
            <person name="Ji B."/>
            <person name="Dainat J."/>
            <person name="Nielsen K.F."/>
            <person name="Frisvad J.C."/>
            <person name="Workman M."/>
            <person name="Nielsen J."/>
        </authorList>
    </citation>
    <scope>NUCLEOTIDE SEQUENCE [LARGE SCALE GENOMIC DNA]</scope>
    <source>
        <strain evidence="4">IBT 29486</strain>
    </source>
</reference>
<dbReference type="GO" id="GO:0016579">
    <property type="term" value="P:protein deubiquitination"/>
    <property type="evidence" value="ECO:0007669"/>
    <property type="project" value="InterPro"/>
</dbReference>
<dbReference type="GO" id="GO:0005829">
    <property type="term" value="C:cytosol"/>
    <property type="evidence" value="ECO:0007669"/>
    <property type="project" value="TreeGrafter"/>
</dbReference>
<dbReference type="Proteomes" id="UP000191518">
    <property type="component" value="Unassembled WGS sequence"/>
</dbReference>
<dbReference type="Pfam" id="PF00443">
    <property type="entry name" value="UCH"/>
    <property type="match status" value="1"/>
</dbReference>
<protein>
    <recommendedName>
        <fullName evidence="2">USP domain-containing protein</fullName>
    </recommendedName>
</protein>
<dbReference type="PROSITE" id="PS00973">
    <property type="entry name" value="USP_2"/>
    <property type="match status" value="1"/>
</dbReference>
<feature type="compositionally biased region" description="Basic and acidic residues" evidence="1">
    <location>
        <begin position="41"/>
        <end position="62"/>
    </location>
</feature>
<feature type="compositionally biased region" description="Basic residues" evidence="1">
    <location>
        <begin position="592"/>
        <end position="604"/>
    </location>
</feature>
<dbReference type="OrthoDB" id="289038at2759"/>
<dbReference type="GO" id="GO:0005634">
    <property type="term" value="C:nucleus"/>
    <property type="evidence" value="ECO:0007669"/>
    <property type="project" value="TreeGrafter"/>
</dbReference>
<dbReference type="GO" id="GO:0004843">
    <property type="term" value="F:cysteine-type deubiquitinase activity"/>
    <property type="evidence" value="ECO:0007669"/>
    <property type="project" value="InterPro"/>
</dbReference>
<evidence type="ECO:0000313" key="4">
    <source>
        <dbReference type="Proteomes" id="UP000191518"/>
    </source>
</evidence>
<accession>A0A1V6R8L4</accession>
<dbReference type="InterPro" id="IPR018200">
    <property type="entry name" value="USP_CS"/>
</dbReference>
<dbReference type="SUPFAM" id="SSF54001">
    <property type="entry name" value="Cysteine proteinases"/>
    <property type="match status" value="1"/>
</dbReference>
<feature type="region of interest" description="Disordered" evidence="1">
    <location>
        <begin position="1"/>
        <end position="71"/>
    </location>
</feature>
<evidence type="ECO:0000256" key="1">
    <source>
        <dbReference type="SAM" id="MobiDB-lite"/>
    </source>
</evidence>
<dbReference type="InterPro" id="IPR050164">
    <property type="entry name" value="Peptidase_C19"/>
</dbReference>
<dbReference type="PANTHER" id="PTHR24006">
    <property type="entry name" value="UBIQUITIN CARBOXYL-TERMINAL HYDROLASE"/>
    <property type="match status" value="1"/>
</dbReference>
<evidence type="ECO:0000313" key="3">
    <source>
        <dbReference type="EMBL" id="OQD97904.1"/>
    </source>
</evidence>
<dbReference type="InterPro" id="IPR001394">
    <property type="entry name" value="Peptidase_C19_UCH"/>
</dbReference>
<dbReference type="InterPro" id="IPR038765">
    <property type="entry name" value="Papain-like_cys_pep_sf"/>
</dbReference>
<dbReference type="STRING" id="29845.A0A1V6R8L4"/>
<dbReference type="EMBL" id="MDYP01000076">
    <property type="protein sequence ID" value="OQD97904.1"/>
    <property type="molecule type" value="Genomic_DNA"/>
</dbReference>
<organism evidence="3 4">
    <name type="scientific">Penicillium vulpinum</name>
    <dbReference type="NCBI Taxonomy" id="29845"/>
    <lineage>
        <taxon>Eukaryota</taxon>
        <taxon>Fungi</taxon>
        <taxon>Dikarya</taxon>
        <taxon>Ascomycota</taxon>
        <taxon>Pezizomycotina</taxon>
        <taxon>Eurotiomycetes</taxon>
        <taxon>Eurotiomycetidae</taxon>
        <taxon>Eurotiales</taxon>
        <taxon>Aspergillaceae</taxon>
        <taxon>Penicillium</taxon>
    </lineage>
</organism>